<dbReference type="Gene3D" id="2.40.170.20">
    <property type="entry name" value="TonB-dependent receptor, beta-barrel domain"/>
    <property type="match status" value="1"/>
</dbReference>
<keyword evidence="5 9" id="KW-0798">TonB box</keyword>
<comment type="subcellular location">
    <subcellularLocation>
        <location evidence="1 8">Cell outer membrane</location>
        <topology evidence="1 8">Multi-pass membrane protein</topology>
    </subcellularLocation>
</comment>
<dbReference type="Pfam" id="PF00593">
    <property type="entry name" value="TonB_dep_Rec_b-barrel"/>
    <property type="match status" value="1"/>
</dbReference>
<accession>A0ABX0U821</accession>
<keyword evidence="7 8" id="KW-0998">Cell outer membrane</keyword>
<reference evidence="13 14" key="1">
    <citation type="submission" date="2020-03" db="EMBL/GenBank/DDBJ databases">
        <title>Genomic Encyclopedia of Type Strains, Phase IV (KMG-IV): sequencing the most valuable type-strain genomes for metagenomic binning, comparative biology and taxonomic classification.</title>
        <authorList>
            <person name="Goeker M."/>
        </authorList>
    </citation>
    <scope>NUCLEOTIDE SEQUENCE [LARGE SCALE GENOMIC DNA]</scope>
    <source>
        <strain evidence="13 14">DSM 101599</strain>
    </source>
</reference>
<dbReference type="Proteomes" id="UP000745859">
    <property type="component" value="Unassembled WGS sequence"/>
</dbReference>
<gene>
    <name evidence="13" type="ORF">FHR24_000339</name>
</gene>
<evidence type="ECO:0000256" key="5">
    <source>
        <dbReference type="ARBA" id="ARBA00023077"/>
    </source>
</evidence>
<dbReference type="PROSITE" id="PS52016">
    <property type="entry name" value="TONB_DEPENDENT_REC_3"/>
    <property type="match status" value="1"/>
</dbReference>
<dbReference type="SUPFAM" id="SSF56935">
    <property type="entry name" value="Porins"/>
    <property type="match status" value="1"/>
</dbReference>
<keyword evidence="14" id="KW-1185">Reference proteome</keyword>
<evidence type="ECO:0000256" key="6">
    <source>
        <dbReference type="ARBA" id="ARBA00023136"/>
    </source>
</evidence>
<organism evidence="13 14">
    <name type="scientific">Wenyingzhuangia heitensis</name>
    <dbReference type="NCBI Taxonomy" id="1487859"/>
    <lineage>
        <taxon>Bacteria</taxon>
        <taxon>Pseudomonadati</taxon>
        <taxon>Bacteroidota</taxon>
        <taxon>Flavobacteriia</taxon>
        <taxon>Flavobacteriales</taxon>
        <taxon>Flavobacteriaceae</taxon>
        <taxon>Wenyingzhuangia</taxon>
    </lineage>
</organism>
<evidence type="ECO:0000256" key="10">
    <source>
        <dbReference type="SAM" id="MobiDB-lite"/>
    </source>
</evidence>
<dbReference type="InterPro" id="IPR023996">
    <property type="entry name" value="TonB-dep_OMP_SusC/RagA"/>
</dbReference>
<evidence type="ECO:0000256" key="7">
    <source>
        <dbReference type="ARBA" id="ARBA00023237"/>
    </source>
</evidence>
<evidence type="ECO:0000313" key="13">
    <source>
        <dbReference type="EMBL" id="NIJ43900.1"/>
    </source>
</evidence>
<evidence type="ECO:0000313" key="14">
    <source>
        <dbReference type="Proteomes" id="UP000745859"/>
    </source>
</evidence>
<evidence type="ECO:0000256" key="8">
    <source>
        <dbReference type="PROSITE-ProRule" id="PRU01360"/>
    </source>
</evidence>
<keyword evidence="6 8" id="KW-0472">Membrane</keyword>
<dbReference type="NCBIfam" id="TIGR04056">
    <property type="entry name" value="OMP_RagA_SusC"/>
    <property type="match status" value="1"/>
</dbReference>
<dbReference type="InterPro" id="IPR000531">
    <property type="entry name" value="Beta-barrel_TonB"/>
</dbReference>
<evidence type="ECO:0000256" key="4">
    <source>
        <dbReference type="ARBA" id="ARBA00022692"/>
    </source>
</evidence>
<sequence>MKLTIYLFLFSLFNIHASTYSQKAKVTLDLNNVSVEKVFREIESQTEFKVLYNDNDLNYKKLVSIKVRNELVTNVLKNLFNNTNIHYKTVGKQIVMLKSNAKKTIAQQVIVKGNVKDDLGMPIPGANVVVKGTTNGTITDFDGNYSITVKNNNAVLVFSYVGYLTKEVSVNGKTVVDVVLEADVSELDAVVLVGYGTVKKSDLTGSVSSVNTEQISKTQNVSIAQAIQGRAAGVTVSKSSGSPGAAPTVRIRGTGTVNNANPLYVVDGVPVNDITNINMEDAKSIEVLKDASATAIYGSRGANGVILIETKKGTKNKPTITYNTYTGFQNKIDNLEVMNAQQWAEIRNEANTNDGTPLDPEFSDPASLPSYNWKDAVYQTGVMTNHQLSFSGGSDKSTYYVSLGHISQKGIVKESSYKRTNLRINNTYQLNKAIKVGHNIQYAFSDRVSIPEYGPNVWTRASFVGFAVDPVTPIYKEDGSLNATSYSSAISPLGLAKYGQRPNKRENFLGNLFLELDVFKGLKFRSNFGLDITNVKVDYYIPAYYVSPTYNSDVSTYNLNRSENRSMVLSNTLNYNTTIAKKHSINALLGQEIQELENNNVNTQRSGIPESVAKPTLGSGSISTSTNSGDISKSKLLSFFGRLNYNYDDRYLITGTYRLDGSSRFGANNKWGKFPSLALGWNIHKENFYDIEAINQLKFRLGWGETGNQNIPTTAIANTLNLGSNYVFGNEESTQVGVAPFRSGNADLKWETTVTKNIGVDVGLLENSITLTADYFIKNTTDLLLAVPVLQTSGNQQNGFANAGNIENKGLELTANYKKTINDFSFSVGGNIAFIKNKVLKLANDGILTSGQQAKDFNRTEVGQPIASFYGYEMIGIFQNQDEVDNSAILPNTQPGDVKYRDLNEDGVIDDDDRKYIGSPFADFTYGLNLDMSYKQFDFSAFFQGSQGNKIFNRSIYWLEGDLGSNLSTNMLNRWTGEGTSNSVPRATFKNVGVNMPLSSSRYVQDGSYLRLKNIELGYTIPKDLTEKIAVSKLRLYVAAQNLITFTQYNGLDPEVGVDAASNDPLDIGIDRGRYPSTRTISVGANINF</sequence>
<dbReference type="Gene3D" id="2.170.130.10">
    <property type="entry name" value="TonB-dependent receptor, plug domain"/>
    <property type="match status" value="1"/>
</dbReference>
<evidence type="ECO:0000256" key="2">
    <source>
        <dbReference type="ARBA" id="ARBA00022448"/>
    </source>
</evidence>
<comment type="caution">
    <text evidence="13">The sequence shown here is derived from an EMBL/GenBank/DDBJ whole genome shotgun (WGS) entry which is preliminary data.</text>
</comment>
<dbReference type="Pfam" id="PF07715">
    <property type="entry name" value="Plug"/>
    <property type="match status" value="1"/>
</dbReference>
<dbReference type="InterPro" id="IPR023997">
    <property type="entry name" value="TonB-dep_OMP_SusC/RagA_CS"/>
</dbReference>
<keyword evidence="3 8" id="KW-1134">Transmembrane beta strand</keyword>
<dbReference type="EMBL" id="JAASQL010000001">
    <property type="protein sequence ID" value="NIJ43900.1"/>
    <property type="molecule type" value="Genomic_DNA"/>
</dbReference>
<dbReference type="InterPro" id="IPR037066">
    <property type="entry name" value="Plug_dom_sf"/>
</dbReference>
<dbReference type="Gene3D" id="2.60.40.1120">
    <property type="entry name" value="Carboxypeptidase-like, regulatory domain"/>
    <property type="match status" value="1"/>
</dbReference>
<evidence type="ECO:0000256" key="1">
    <source>
        <dbReference type="ARBA" id="ARBA00004571"/>
    </source>
</evidence>
<keyword evidence="2 8" id="KW-0813">Transport</keyword>
<feature type="domain" description="TonB-dependent receptor plug" evidence="12">
    <location>
        <begin position="200"/>
        <end position="305"/>
    </location>
</feature>
<evidence type="ECO:0000256" key="3">
    <source>
        <dbReference type="ARBA" id="ARBA00022452"/>
    </source>
</evidence>
<dbReference type="InterPro" id="IPR036942">
    <property type="entry name" value="Beta-barrel_TonB_sf"/>
</dbReference>
<dbReference type="SUPFAM" id="SSF49464">
    <property type="entry name" value="Carboxypeptidase regulatory domain-like"/>
    <property type="match status" value="1"/>
</dbReference>
<dbReference type="NCBIfam" id="TIGR04057">
    <property type="entry name" value="SusC_RagA_signa"/>
    <property type="match status" value="1"/>
</dbReference>
<evidence type="ECO:0000259" key="11">
    <source>
        <dbReference type="Pfam" id="PF00593"/>
    </source>
</evidence>
<keyword evidence="4 8" id="KW-0812">Transmembrane</keyword>
<dbReference type="InterPro" id="IPR039426">
    <property type="entry name" value="TonB-dep_rcpt-like"/>
</dbReference>
<evidence type="ECO:0000256" key="9">
    <source>
        <dbReference type="RuleBase" id="RU003357"/>
    </source>
</evidence>
<feature type="domain" description="TonB-dependent receptor-like beta-barrel" evidence="11">
    <location>
        <begin position="458"/>
        <end position="1043"/>
    </location>
</feature>
<dbReference type="InterPro" id="IPR008969">
    <property type="entry name" value="CarboxyPept-like_regulatory"/>
</dbReference>
<evidence type="ECO:0000259" key="12">
    <source>
        <dbReference type="Pfam" id="PF07715"/>
    </source>
</evidence>
<dbReference type="InterPro" id="IPR012910">
    <property type="entry name" value="Plug_dom"/>
</dbReference>
<protein>
    <submittedName>
        <fullName evidence="13">TonB-linked SusC/RagA family outer membrane protein</fullName>
    </submittedName>
</protein>
<proteinExistence type="inferred from homology"/>
<dbReference type="RefSeq" id="WP_243846487.1">
    <property type="nucleotide sequence ID" value="NZ_JAASQL010000001.1"/>
</dbReference>
<comment type="similarity">
    <text evidence="8 9">Belongs to the TonB-dependent receptor family.</text>
</comment>
<feature type="region of interest" description="Disordered" evidence="10">
    <location>
        <begin position="604"/>
        <end position="626"/>
    </location>
</feature>
<dbReference type="Pfam" id="PF13715">
    <property type="entry name" value="CarbopepD_reg_2"/>
    <property type="match status" value="1"/>
</dbReference>
<name>A0ABX0U821_9FLAO</name>